<sequence length="91" mass="9930">MYKLAGELSQQNARTALAAGNAAISQGQSDFDLSGLERIDSAAVAVMIEWQRQALAKKQTLQFHALPASLISLIRLYGLSEQFITPSSERH</sequence>
<comment type="caution">
    <text evidence="2">The sequence shown here is derived from an EMBL/GenBank/DDBJ whole genome shotgun (WGS) entry which is preliminary data.</text>
</comment>
<dbReference type="CDD" id="cd07043">
    <property type="entry name" value="STAS_anti-anti-sigma_factors"/>
    <property type="match status" value="1"/>
</dbReference>
<dbReference type="EMBL" id="JACOFT010000005">
    <property type="protein sequence ID" value="MBC3812661.1"/>
    <property type="molecule type" value="Genomic_DNA"/>
</dbReference>
<dbReference type="InterPro" id="IPR002645">
    <property type="entry name" value="STAS_dom"/>
</dbReference>
<name>A0ABR6XIG2_9BURK</name>
<keyword evidence="3" id="KW-1185">Reference proteome</keyword>
<dbReference type="Gene3D" id="3.30.750.24">
    <property type="entry name" value="STAS domain"/>
    <property type="match status" value="1"/>
</dbReference>
<dbReference type="InterPro" id="IPR058548">
    <property type="entry name" value="MlaB-like_STAS"/>
</dbReference>
<organism evidence="2 3">
    <name type="scientific">Undibacterium aquatile</name>
    <dbReference type="NCBI Taxonomy" id="1537398"/>
    <lineage>
        <taxon>Bacteria</taxon>
        <taxon>Pseudomonadati</taxon>
        <taxon>Pseudomonadota</taxon>
        <taxon>Betaproteobacteria</taxon>
        <taxon>Burkholderiales</taxon>
        <taxon>Oxalobacteraceae</taxon>
        <taxon>Undibacterium</taxon>
    </lineage>
</organism>
<dbReference type="SUPFAM" id="SSF52091">
    <property type="entry name" value="SpoIIaa-like"/>
    <property type="match status" value="1"/>
</dbReference>
<proteinExistence type="predicted"/>
<feature type="domain" description="STAS" evidence="1">
    <location>
        <begin position="1"/>
        <end position="91"/>
    </location>
</feature>
<evidence type="ECO:0000313" key="3">
    <source>
        <dbReference type="Proteomes" id="UP000637632"/>
    </source>
</evidence>
<reference evidence="2 3" key="1">
    <citation type="submission" date="2020-08" db="EMBL/GenBank/DDBJ databases">
        <title>Novel species isolated from subtropical streams in China.</title>
        <authorList>
            <person name="Lu H."/>
        </authorList>
    </citation>
    <scope>NUCLEOTIDE SEQUENCE [LARGE SCALE GENOMIC DNA]</scope>
    <source>
        <strain evidence="2 3">CCTCC AB 2015119</strain>
    </source>
</reference>
<dbReference type="PROSITE" id="PS50801">
    <property type="entry name" value="STAS"/>
    <property type="match status" value="1"/>
</dbReference>
<protein>
    <submittedName>
        <fullName evidence="2">STAS domain-containing protein</fullName>
    </submittedName>
</protein>
<dbReference type="Pfam" id="PF13466">
    <property type="entry name" value="STAS_2"/>
    <property type="match status" value="1"/>
</dbReference>
<dbReference type="Proteomes" id="UP000637632">
    <property type="component" value="Unassembled WGS sequence"/>
</dbReference>
<accession>A0ABR6XIG2</accession>
<evidence type="ECO:0000313" key="2">
    <source>
        <dbReference type="EMBL" id="MBC3812661.1"/>
    </source>
</evidence>
<gene>
    <name evidence="2" type="ORF">H8K26_14525</name>
</gene>
<dbReference type="InterPro" id="IPR036513">
    <property type="entry name" value="STAS_dom_sf"/>
</dbReference>
<evidence type="ECO:0000259" key="1">
    <source>
        <dbReference type="PROSITE" id="PS50801"/>
    </source>
</evidence>